<keyword evidence="2" id="KW-1185">Reference proteome</keyword>
<proteinExistence type="predicted"/>
<organism evidence="1 2">
    <name type="scientific">Nephila pilipes</name>
    <name type="common">Giant wood spider</name>
    <name type="synonym">Nephila maculata</name>
    <dbReference type="NCBI Taxonomy" id="299642"/>
    <lineage>
        <taxon>Eukaryota</taxon>
        <taxon>Metazoa</taxon>
        <taxon>Ecdysozoa</taxon>
        <taxon>Arthropoda</taxon>
        <taxon>Chelicerata</taxon>
        <taxon>Arachnida</taxon>
        <taxon>Araneae</taxon>
        <taxon>Araneomorphae</taxon>
        <taxon>Entelegynae</taxon>
        <taxon>Araneoidea</taxon>
        <taxon>Nephilidae</taxon>
        <taxon>Nephila</taxon>
    </lineage>
</organism>
<name>A0A8X6Q9X0_NEPPI</name>
<accession>A0A8X6Q9X0</accession>
<dbReference type="Proteomes" id="UP000887013">
    <property type="component" value="Unassembled WGS sequence"/>
</dbReference>
<dbReference type="EMBL" id="BMAW01027666">
    <property type="protein sequence ID" value="GFU03259.1"/>
    <property type="molecule type" value="Genomic_DNA"/>
</dbReference>
<gene>
    <name evidence="1" type="ORF">NPIL_6921</name>
</gene>
<dbReference type="AlphaFoldDB" id="A0A8X6Q9X0"/>
<reference evidence="1" key="1">
    <citation type="submission" date="2020-08" db="EMBL/GenBank/DDBJ databases">
        <title>Multicomponent nature underlies the extraordinary mechanical properties of spider dragline silk.</title>
        <authorList>
            <person name="Kono N."/>
            <person name="Nakamura H."/>
            <person name="Mori M."/>
            <person name="Yoshida Y."/>
            <person name="Ohtoshi R."/>
            <person name="Malay A.D."/>
            <person name="Moran D.A.P."/>
            <person name="Tomita M."/>
            <person name="Numata K."/>
            <person name="Arakawa K."/>
        </authorList>
    </citation>
    <scope>NUCLEOTIDE SEQUENCE</scope>
</reference>
<sequence>MWPSRKLILVDLKHEQFGPESEFKERSPSDFKGVVLVEEKDSDPRRRDDDNTALEFCTSGGKRLELKKAKKMINGFEIKAVVYITSSTYWRTILSQNKIAEKSEEELTELNFEKIIGEYRSLKYAVIEDS</sequence>
<evidence type="ECO:0000313" key="2">
    <source>
        <dbReference type="Proteomes" id="UP000887013"/>
    </source>
</evidence>
<comment type="caution">
    <text evidence="1">The sequence shown here is derived from an EMBL/GenBank/DDBJ whole genome shotgun (WGS) entry which is preliminary data.</text>
</comment>
<evidence type="ECO:0000313" key="1">
    <source>
        <dbReference type="EMBL" id="GFU03259.1"/>
    </source>
</evidence>
<protein>
    <submittedName>
        <fullName evidence="1">Uncharacterized protein</fullName>
    </submittedName>
</protein>